<dbReference type="Gene3D" id="3.30.420.10">
    <property type="entry name" value="Ribonuclease H-like superfamily/Ribonuclease H"/>
    <property type="match status" value="1"/>
</dbReference>
<dbReference type="PANTHER" id="PTHR47266">
    <property type="entry name" value="ENDONUCLEASE-RELATED"/>
    <property type="match status" value="1"/>
</dbReference>
<dbReference type="EMBL" id="OZ034822">
    <property type="protein sequence ID" value="CAL1412113.1"/>
    <property type="molecule type" value="Genomic_DNA"/>
</dbReference>
<sequence>MTPSLDSSARSCCCKVKTFGIEIQDKKGADNVAQNHLSQFEAHLVDNFVKEIDDSFLGVRLLALWLVESVTPWYSEFVNYLVGKQLPKGMSTMRSKSFSRPKVLLLRGSITLQDGSRRSDPEVCDGARDGRRTISLLRGTHCGYHGGNNTGRKVLQSSFYWPSLFKDANVFSHQRDHCQRSGKNFALDSMPHKSFVICEIFGVWGIDFMGPFPSSYGNLYILVVVDYVSKWAEAQPCRPMMHDVCVYF</sequence>
<organism evidence="1 2">
    <name type="scientific">Linum trigynum</name>
    <dbReference type="NCBI Taxonomy" id="586398"/>
    <lineage>
        <taxon>Eukaryota</taxon>
        <taxon>Viridiplantae</taxon>
        <taxon>Streptophyta</taxon>
        <taxon>Embryophyta</taxon>
        <taxon>Tracheophyta</taxon>
        <taxon>Spermatophyta</taxon>
        <taxon>Magnoliopsida</taxon>
        <taxon>eudicotyledons</taxon>
        <taxon>Gunneridae</taxon>
        <taxon>Pentapetalae</taxon>
        <taxon>rosids</taxon>
        <taxon>fabids</taxon>
        <taxon>Malpighiales</taxon>
        <taxon>Linaceae</taxon>
        <taxon>Linum</taxon>
    </lineage>
</organism>
<protein>
    <submittedName>
        <fullName evidence="1">Uncharacterized protein</fullName>
    </submittedName>
</protein>
<dbReference type="GO" id="GO:0003676">
    <property type="term" value="F:nucleic acid binding"/>
    <property type="evidence" value="ECO:0007669"/>
    <property type="project" value="InterPro"/>
</dbReference>
<evidence type="ECO:0000313" key="1">
    <source>
        <dbReference type="EMBL" id="CAL1412113.1"/>
    </source>
</evidence>
<accession>A0AAV2GMY9</accession>
<dbReference type="InterPro" id="IPR012337">
    <property type="entry name" value="RNaseH-like_sf"/>
</dbReference>
<dbReference type="Proteomes" id="UP001497516">
    <property type="component" value="Chromosome 9"/>
</dbReference>
<evidence type="ECO:0000313" key="2">
    <source>
        <dbReference type="Proteomes" id="UP001497516"/>
    </source>
</evidence>
<dbReference type="InterPro" id="IPR036397">
    <property type="entry name" value="RNaseH_sf"/>
</dbReference>
<dbReference type="SUPFAM" id="SSF53098">
    <property type="entry name" value="Ribonuclease H-like"/>
    <property type="match status" value="1"/>
</dbReference>
<keyword evidence="2" id="KW-1185">Reference proteome</keyword>
<dbReference type="AlphaFoldDB" id="A0AAV2GMY9"/>
<proteinExistence type="predicted"/>
<reference evidence="1 2" key="1">
    <citation type="submission" date="2024-04" db="EMBL/GenBank/DDBJ databases">
        <authorList>
            <person name="Fracassetti M."/>
        </authorList>
    </citation>
    <scope>NUCLEOTIDE SEQUENCE [LARGE SCALE GENOMIC DNA]</scope>
</reference>
<dbReference type="InterPro" id="IPR052160">
    <property type="entry name" value="Gypsy_RT_Integrase-like"/>
</dbReference>
<gene>
    <name evidence="1" type="ORF">LTRI10_LOCUS51428</name>
</gene>
<name>A0AAV2GMY9_9ROSI</name>